<evidence type="ECO:0000256" key="4">
    <source>
        <dbReference type="ARBA" id="ARBA00022692"/>
    </source>
</evidence>
<evidence type="ECO:0000256" key="3">
    <source>
        <dbReference type="ARBA" id="ARBA00022448"/>
    </source>
</evidence>
<evidence type="ECO:0000256" key="10">
    <source>
        <dbReference type="PROSITE-ProRule" id="PRU00282"/>
    </source>
</evidence>
<feature type="transmembrane region" description="Helical" evidence="12">
    <location>
        <begin position="20"/>
        <end position="40"/>
    </location>
</feature>
<dbReference type="GO" id="GO:0005743">
    <property type="term" value="C:mitochondrial inner membrane"/>
    <property type="evidence" value="ECO:0007669"/>
    <property type="project" value="UniProtKB-SubCell"/>
</dbReference>
<keyword evidence="4 10" id="KW-0812">Transmembrane</keyword>
<evidence type="ECO:0000256" key="11">
    <source>
        <dbReference type="RuleBase" id="RU000488"/>
    </source>
</evidence>
<keyword evidence="3 11" id="KW-0813">Transport</keyword>
<dbReference type="PANTHER" id="PTHR45760">
    <property type="entry name" value="FI19922P1-RELATED"/>
    <property type="match status" value="1"/>
</dbReference>
<dbReference type="EMBL" id="GIIL01002837">
    <property type="protein sequence ID" value="NOV46563.1"/>
    <property type="molecule type" value="Transcribed_RNA"/>
</dbReference>
<evidence type="ECO:0000313" key="13">
    <source>
        <dbReference type="EMBL" id="NOV46563.1"/>
    </source>
</evidence>
<feature type="repeat" description="Solcar" evidence="10">
    <location>
        <begin position="148"/>
        <end position="232"/>
    </location>
</feature>
<keyword evidence="7 12" id="KW-1133">Transmembrane helix</keyword>
<dbReference type="InterPro" id="IPR023395">
    <property type="entry name" value="MCP_dom_sf"/>
</dbReference>
<dbReference type="InterPro" id="IPR045315">
    <property type="entry name" value="Mtm1-like"/>
</dbReference>
<organism evidence="13">
    <name type="scientific">Xenopsylla cheopis</name>
    <name type="common">Oriental rat flea</name>
    <name type="synonym">Pulex cheopis</name>
    <dbReference type="NCBI Taxonomy" id="163159"/>
    <lineage>
        <taxon>Eukaryota</taxon>
        <taxon>Metazoa</taxon>
        <taxon>Ecdysozoa</taxon>
        <taxon>Arthropoda</taxon>
        <taxon>Hexapoda</taxon>
        <taxon>Insecta</taxon>
        <taxon>Pterygota</taxon>
        <taxon>Neoptera</taxon>
        <taxon>Endopterygota</taxon>
        <taxon>Siphonaptera</taxon>
        <taxon>Pulicidae</taxon>
        <taxon>Xenopsyllinae</taxon>
        <taxon>Xenopsylla</taxon>
    </lineage>
</organism>
<accession>A0A6M2DJR2</accession>
<keyword evidence="8" id="KW-0496">Mitochondrion</keyword>
<evidence type="ECO:0000256" key="5">
    <source>
        <dbReference type="ARBA" id="ARBA00022737"/>
    </source>
</evidence>
<keyword evidence="5" id="KW-0677">Repeat</keyword>
<dbReference type="AlphaFoldDB" id="A0A6M2DJR2"/>
<evidence type="ECO:0000256" key="6">
    <source>
        <dbReference type="ARBA" id="ARBA00022792"/>
    </source>
</evidence>
<evidence type="ECO:0000256" key="7">
    <source>
        <dbReference type="ARBA" id="ARBA00022989"/>
    </source>
</evidence>
<feature type="repeat" description="Solcar" evidence="10">
    <location>
        <begin position="14"/>
        <end position="130"/>
    </location>
</feature>
<dbReference type="PROSITE" id="PS50920">
    <property type="entry name" value="SOLCAR"/>
    <property type="match status" value="3"/>
</dbReference>
<evidence type="ECO:0000256" key="1">
    <source>
        <dbReference type="ARBA" id="ARBA00004448"/>
    </source>
</evidence>
<proteinExistence type="inferred from homology"/>
<evidence type="ECO:0000256" key="8">
    <source>
        <dbReference type="ARBA" id="ARBA00023128"/>
    </source>
</evidence>
<evidence type="ECO:0000256" key="9">
    <source>
        <dbReference type="ARBA" id="ARBA00023136"/>
    </source>
</evidence>
<keyword evidence="9 10" id="KW-0472">Membrane</keyword>
<comment type="subcellular location">
    <subcellularLocation>
        <location evidence="1">Mitochondrion inner membrane</location>
        <topology evidence="1">Multi-pass membrane protein</topology>
    </subcellularLocation>
</comment>
<dbReference type="Gene3D" id="1.50.40.10">
    <property type="entry name" value="Mitochondrial carrier domain"/>
    <property type="match status" value="1"/>
</dbReference>
<dbReference type="PANTHER" id="PTHR45760:SF2">
    <property type="entry name" value="FI19922P1-RELATED"/>
    <property type="match status" value="1"/>
</dbReference>
<protein>
    <submittedName>
        <fullName evidence="13">Putative mitochondrial carrier protein mrs3/4</fullName>
    </submittedName>
</protein>
<feature type="repeat" description="Solcar" evidence="10">
    <location>
        <begin position="238"/>
        <end position="332"/>
    </location>
</feature>
<reference evidence="13" key="1">
    <citation type="submission" date="2020-03" db="EMBL/GenBank/DDBJ databases">
        <title>Transcriptomic Profiling of the Digestive Tract of the Rat Flea, Xenopsylla cheopis, Following Blood Feeding and Infection with Yersinia pestis.</title>
        <authorList>
            <person name="Bland D.M."/>
            <person name="Martens C.A."/>
            <person name="Virtaneva K."/>
            <person name="Kanakabandi K."/>
            <person name="Long D."/>
            <person name="Rosenke R."/>
            <person name="Saturday G.A."/>
            <person name="Hoyt F.H."/>
            <person name="Bruno D.P."/>
            <person name="Ribeiro J.M.C."/>
            <person name="Hinnebusch J."/>
        </authorList>
    </citation>
    <scope>NUCLEOTIDE SEQUENCE</scope>
</reference>
<keyword evidence="6" id="KW-0999">Mitochondrion inner membrane</keyword>
<feature type="transmembrane region" description="Helical" evidence="12">
    <location>
        <begin position="102"/>
        <end position="123"/>
    </location>
</feature>
<evidence type="ECO:0000256" key="2">
    <source>
        <dbReference type="ARBA" id="ARBA00006375"/>
    </source>
</evidence>
<dbReference type="InterPro" id="IPR018108">
    <property type="entry name" value="MCP_transmembrane"/>
</dbReference>
<comment type="similarity">
    <text evidence="2 11">Belongs to the mitochondrial carrier (TC 2.A.29) family.</text>
</comment>
<dbReference type="Pfam" id="PF00153">
    <property type="entry name" value="Mito_carr"/>
    <property type="match status" value="3"/>
</dbReference>
<sequence length="358" mass="39674">MGSNIELEELTFASTPTQQMAASCCGALITSLFMTPLDVIKIRMQAQEKPISNKCFLFCNGLMEHLCPCNPPSGSRVSPGKNFNGTIDAFVKISKAEGVSTLWSGLAPTLVLAVPATVVYFVLYEQLKVKLMSTEIKAYFLSKERNETPGWVPLLAGSTARVISAMCVSPLELVRTKMQSKKLSYNELRMALHHLLQNQGFKGLWKGLGATLLRDVPFSAIYWTTYENYKRIWVSPGSPPYLYFVGGAIAGCLSALFTVPFDVVKTHQQIEIGEKEIYSQKPQPSANTFTIIRGIYDQKGVKGMFAGLTPRLVKVVPACAIMIGSFEYGKLFFMNYNRRNLLLNNDKPDVNIPPITTN</sequence>
<name>A0A6M2DJR2_XENCH</name>
<dbReference type="SUPFAM" id="SSF103506">
    <property type="entry name" value="Mitochondrial carrier"/>
    <property type="match status" value="1"/>
</dbReference>
<evidence type="ECO:0000256" key="12">
    <source>
        <dbReference type="SAM" id="Phobius"/>
    </source>
</evidence>
<dbReference type="GO" id="GO:1990542">
    <property type="term" value="P:mitochondrial transmembrane transport"/>
    <property type="evidence" value="ECO:0007669"/>
    <property type="project" value="InterPro"/>
</dbReference>